<dbReference type="GeneID" id="77286733"/>
<keyword evidence="1" id="KW-1133">Transmembrane helix</keyword>
<keyword evidence="1" id="KW-0472">Membrane</keyword>
<name>A0A1J1JGS3_PLAAG</name>
<accession>A0A1J1JGS3</accession>
<evidence type="ECO:0000313" key="3">
    <source>
        <dbReference type="EMBL" id="CUM60662.1"/>
    </source>
</evidence>
<reference evidence="2" key="2">
    <citation type="submission" date="2020-09" db="EMBL/GenBank/DDBJ databases">
        <authorList>
            <person name="Blom J."/>
        </authorList>
    </citation>
    <scope>NUCLEOTIDE SEQUENCE</scope>
    <source>
        <strain evidence="2">No.66</strain>
    </source>
</reference>
<dbReference type="Proteomes" id="UP001153761">
    <property type="component" value="Chromosome"/>
</dbReference>
<protein>
    <submittedName>
        <fullName evidence="3">PAP2 superfamily protein</fullName>
    </submittedName>
</protein>
<dbReference type="RefSeq" id="WP_227350043.1">
    <property type="nucleotide sequence ID" value="NZ_JBAVBW010000267.1"/>
</dbReference>
<proteinExistence type="predicted"/>
<evidence type="ECO:0000313" key="2">
    <source>
        <dbReference type="EMBL" id="CAD5931089.1"/>
    </source>
</evidence>
<reference evidence="3" key="1">
    <citation type="submission" date="2015-09" db="EMBL/GenBank/DDBJ databases">
        <authorList>
            <person name="Jackson K.R."/>
            <person name="Lunt B.L."/>
            <person name="Fisher J.N.B."/>
            <person name="Gardner A.V."/>
            <person name="Bailey M.E."/>
            <person name="Deus L.M."/>
            <person name="Earl A.S."/>
            <person name="Gibby P.D."/>
            <person name="Hartmann K.A."/>
            <person name="Liu J.E."/>
            <person name="Manci A.M."/>
            <person name="Nielsen D.A."/>
            <person name="Solomon M.B."/>
            <person name="Breakwell D.P."/>
            <person name="Burnett S.H."/>
            <person name="Grose J.H."/>
        </authorList>
    </citation>
    <scope>NUCLEOTIDE SEQUENCE</scope>
    <source>
        <strain evidence="3">7805</strain>
    </source>
</reference>
<keyword evidence="1" id="KW-0812">Transmembrane</keyword>
<gene>
    <name evidence="2" type="ORF">PANO66_01354</name>
    <name evidence="3" type="ORF">PLAM_2696</name>
</gene>
<feature type="transmembrane region" description="Helical" evidence="1">
    <location>
        <begin position="20"/>
        <end position="44"/>
    </location>
</feature>
<organism evidence="3">
    <name type="scientific">Planktothrix agardhii</name>
    <name type="common">Oscillatoria agardhii</name>
    <dbReference type="NCBI Taxonomy" id="1160"/>
    <lineage>
        <taxon>Bacteria</taxon>
        <taxon>Bacillati</taxon>
        <taxon>Cyanobacteriota</taxon>
        <taxon>Cyanophyceae</taxon>
        <taxon>Oscillatoriophycideae</taxon>
        <taxon>Oscillatoriales</taxon>
        <taxon>Microcoleaceae</taxon>
        <taxon>Planktothrix</taxon>
    </lineage>
</organism>
<dbReference type="EMBL" id="LR882963">
    <property type="protein sequence ID" value="CAD5931089.1"/>
    <property type="molecule type" value="Genomic_DNA"/>
</dbReference>
<evidence type="ECO:0000256" key="1">
    <source>
        <dbReference type="SAM" id="Phobius"/>
    </source>
</evidence>
<dbReference type="AlphaFoldDB" id="A0A1J1JGS3"/>
<sequence length="91" mass="10414">MSDLSPNKPSFWDCNSVQKWFIRHWLFLILGIYLPLLLFAILALKVWESPSGLPWDLSILFAIHSTRHSQLEPLAIILTSIGIFPRIALSV</sequence>
<dbReference type="EMBL" id="LO018304">
    <property type="protein sequence ID" value="CUM60662.1"/>
    <property type="molecule type" value="Genomic_DNA"/>
</dbReference>